<dbReference type="Proteomes" id="UP000001816">
    <property type="component" value="Chromosome"/>
</dbReference>
<name>Q9A6D1_CAUVC</name>
<evidence type="ECO:0000313" key="1">
    <source>
        <dbReference type="EMBL" id="AAK24134.1"/>
    </source>
</evidence>
<dbReference type="KEGG" id="ccr:CC_2163"/>
<reference evidence="1 2" key="1">
    <citation type="journal article" date="2001" name="Proc. Natl. Acad. Sci. U.S.A.">
        <title>Complete genome sequence of Caulobacter crescentus.</title>
        <authorList>
            <person name="Nierman W.C."/>
            <person name="Feldblyum T.V."/>
            <person name="Laub M.T."/>
            <person name="Paulsen I.T."/>
            <person name="Nelson K.E."/>
            <person name="Eisen J.A."/>
            <person name="Heidelberg J.F."/>
            <person name="Alley M.R."/>
            <person name="Ohta N."/>
            <person name="Maddock J.R."/>
            <person name="Potocka I."/>
            <person name="Nelson W.C."/>
            <person name="Newton A."/>
            <person name="Stephens C."/>
            <person name="Phadke N.D."/>
            <person name="Ely B."/>
            <person name="DeBoy R.T."/>
            <person name="Dodson R.J."/>
            <person name="Durkin A.S."/>
            <person name="Gwinn M.L."/>
            <person name="Haft D.H."/>
            <person name="Kolonay J.F."/>
            <person name="Smit J."/>
            <person name="Craven M.B."/>
            <person name="Khouri H."/>
            <person name="Shetty J."/>
            <person name="Berry K."/>
            <person name="Utterback T."/>
            <person name="Tran K."/>
            <person name="Wolf A."/>
            <person name="Vamathevan J."/>
            <person name="Ermolaeva M."/>
            <person name="White O."/>
            <person name="Salzberg S.L."/>
            <person name="Venter J.C."/>
            <person name="Shapiro L."/>
            <person name="Fraser C.M."/>
        </authorList>
    </citation>
    <scope>NUCLEOTIDE SEQUENCE [LARGE SCALE GENOMIC DNA]</scope>
    <source>
        <strain evidence="2">ATCC 19089 / CB15</strain>
    </source>
</reference>
<sequence length="42" mass="4552">MIKVRTEDDIGSQASWLILNRVQGVIPSRFGPTSGGARSVHD</sequence>
<proteinExistence type="predicted"/>
<accession>Q9A6D1</accession>
<dbReference type="HOGENOM" id="CLU_3249017_0_0_5"/>
<keyword evidence="2" id="KW-1185">Reference proteome</keyword>
<protein>
    <submittedName>
        <fullName evidence="1">Uncharacterized protein</fullName>
    </submittedName>
</protein>
<dbReference type="AlphaFoldDB" id="Q9A6D1"/>
<dbReference type="PIR" id="B87517">
    <property type="entry name" value="B87517"/>
</dbReference>
<dbReference type="EMBL" id="AE005673">
    <property type="protein sequence ID" value="AAK24134.1"/>
    <property type="molecule type" value="Genomic_DNA"/>
</dbReference>
<gene>
    <name evidence="1" type="ordered locus">CC_2163</name>
</gene>
<evidence type="ECO:0000313" key="2">
    <source>
        <dbReference type="Proteomes" id="UP000001816"/>
    </source>
</evidence>
<dbReference type="BioCyc" id="CAULO:CC2163-MONOMER"/>
<organism evidence="1 2">
    <name type="scientific">Caulobacter vibrioides (strain ATCC 19089 / CIP 103742 / CB 15)</name>
    <name type="common">Caulobacter crescentus</name>
    <dbReference type="NCBI Taxonomy" id="190650"/>
    <lineage>
        <taxon>Bacteria</taxon>
        <taxon>Pseudomonadati</taxon>
        <taxon>Pseudomonadota</taxon>
        <taxon>Alphaproteobacteria</taxon>
        <taxon>Caulobacterales</taxon>
        <taxon>Caulobacteraceae</taxon>
        <taxon>Caulobacter</taxon>
    </lineage>
</organism>
<dbReference type="EnsemblBacteria" id="AAK24134">
    <property type="protein sequence ID" value="AAK24134"/>
    <property type="gene ID" value="CC_2163"/>
</dbReference>